<sequence length="79" mass="8638">MLIDLAQDESTLTEQEGQALTEEAPDLIPAWVETLHAWRVGQHRARLSAMPAPTFGKVGRNDPCPCGSGKKYKKCCGLN</sequence>
<proteinExistence type="predicted"/>
<comment type="caution">
    <text evidence="2">The sequence shown here is derived from an EMBL/GenBank/DDBJ whole genome shotgun (WGS) entry which is preliminary data.</text>
</comment>
<evidence type="ECO:0000313" key="2">
    <source>
        <dbReference type="EMBL" id="GEO16325.1"/>
    </source>
</evidence>
<evidence type="ECO:0008006" key="4">
    <source>
        <dbReference type="Google" id="ProtNLM"/>
    </source>
</evidence>
<dbReference type="PANTHER" id="PTHR33747:SF1">
    <property type="entry name" value="ADENYLATE CYCLASE-ASSOCIATED CAP C-TERMINAL DOMAIN-CONTAINING PROTEIN"/>
    <property type="match status" value="1"/>
</dbReference>
<organism evidence="2 3">
    <name type="scientific">Microvirga aerophila</name>
    <dbReference type="NCBI Taxonomy" id="670291"/>
    <lineage>
        <taxon>Bacteria</taxon>
        <taxon>Pseudomonadati</taxon>
        <taxon>Pseudomonadota</taxon>
        <taxon>Alphaproteobacteria</taxon>
        <taxon>Hyphomicrobiales</taxon>
        <taxon>Methylobacteriaceae</taxon>
        <taxon>Microvirga</taxon>
    </lineage>
</organism>
<dbReference type="Pfam" id="PF02810">
    <property type="entry name" value="SEC-C"/>
    <property type="match status" value="1"/>
</dbReference>
<evidence type="ECO:0000313" key="3">
    <source>
        <dbReference type="Proteomes" id="UP000321085"/>
    </source>
</evidence>
<protein>
    <recommendedName>
        <fullName evidence="4">Zinc chelation protein SecC</fullName>
    </recommendedName>
</protein>
<dbReference type="AlphaFoldDB" id="A0A512BWM1"/>
<feature type="region of interest" description="Disordered" evidence="1">
    <location>
        <begin position="1"/>
        <end position="20"/>
    </location>
</feature>
<feature type="compositionally biased region" description="Polar residues" evidence="1">
    <location>
        <begin position="8"/>
        <end position="18"/>
    </location>
</feature>
<accession>A0A512BWM1</accession>
<dbReference type="Proteomes" id="UP000321085">
    <property type="component" value="Unassembled WGS sequence"/>
</dbReference>
<dbReference type="Gene3D" id="3.10.450.50">
    <property type="match status" value="1"/>
</dbReference>
<dbReference type="PANTHER" id="PTHR33747">
    <property type="entry name" value="UPF0225 PROTEIN SCO1677"/>
    <property type="match status" value="1"/>
</dbReference>
<evidence type="ECO:0000256" key="1">
    <source>
        <dbReference type="SAM" id="MobiDB-lite"/>
    </source>
</evidence>
<keyword evidence="3" id="KW-1185">Reference proteome</keyword>
<dbReference type="SUPFAM" id="SSF103642">
    <property type="entry name" value="Sec-C motif"/>
    <property type="match status" value="1"/>
</dbReference>
<gene>
    <name evidence="2" type="ORF">MAE02_40210</name>
</gene>
<dbReference type="InterPro" id="IPR004027">
    <property type="entry name" value="SEC_C_motif"/>
</dbReference>
<dbReference type="EMBL" id="BJYU01000062">
    <property type="protein sequence ID" value="GEO16325.1"/>
    <property type="molecule type" value="Genomic_DNA"/>
</dbReference>
<name>A0A512BWM1_9HYPH</name>
<reference evidence="2 3" key="1">
    <citation type="submission" date="2019-07" db="EMBL/GenBank/DDBJ databases">
        <title>Whole genome shotgun sequence of Microvirga aerophila NBRC 106136.</title>
        <authorList>
            <person name="Hosoyama A."/>
            <person name="Uohara A."/>
            <person name="Ohji S."/>
            <person name="Ichikawa N."/>
        </authorList>
    </citation>
    <scope>NUCLEOTIDE SEQUENCE [LARGE SCALE GENOMIC DNA]</scope>
    <source>
        <strain evidence="2 3">NBRC 106136</strain>
    </source>
</reference>